<accession>A0A835LDM4</accession>
<dbReference type="Proteomes" id="UP000631114">
    <property type="component" value="Unassembled WGS sequence"/>
</dbReference>
<evidence type="ECO:0000313" key="2">
    <source>
        <dbReference type="Proteomes" id="UP000631114"/>
    </source>
</evidence>
<reference evidence="1 2" key="1">
    <citation type="submission" date="2020-10" db="EMBL/GenBank/DDBJ databases">
        <title>The Coptis chinensis genome and diversification of protoberbering-type alkaloids.</title>
        <authorList>
            <person name="Wang B."/>
            <person name="Shu S."/>
            <person name="Song C."/>
            <person name="Liu Y."/>
        </authorList>
    </citation>
    <scope>NUCLEOTIDE SEQUENCE [LARGE SCALE GENOMIC DNA]</scope>
    <source>
        <strain evidence="1">HL-2020</strain>
        <tissue evidence="1">Leaf</tissue>
    </source>
</reference>
<feature type="non-terminal residue" evidence="1">
    <location>
        <position position="194"/>
    </location>
</feature>
<dbReference type="OrthoDB" id="5319261at2759"/>
<comment type="caution">
    <text evidence="1">The sequence shown here is derived from an EMBL/GenBank/DDBJ whole genome shotgun (WGS) entry which is preliminary data.</text>
</comment>
<evidence type="ECO:0000313" key="1">
    <source>
        <dbReference type="EMBL" id="KAF9590710.1"/>
    </source>
</evidence>
<organism evidence="1 2">
    <name type="scientific">Coptis chinensis</name>
    <dbReference type="NCBI Taxonomy" id="261450"/>
    <lineage>
        <taxon>Eukaryota</taxon>
        <taxon>Viridiplantae</taxon>
        <taxon>Streptophyta</taxon>
        <taxon>Embryophyta</taxon>
        <taxon>Tracheophyta</taxon>
        <taxon>Spermatophyta</taxon>
        <taxon>Magnoliopsida</taxon>
        <taxon>Ranunculales</taxon>
        <taxon>Ranunculaceae</taxon>
        <taxon>Coptidoideae</taxon>
        <taxon>Coptis</taxon>
    </lineage>
</organism>
<evidence type="ECO:0008006" key="3">
    <source>
        <dbReference type="Google" id="ProtNLM"/>
    </source>
</evidence>
<name>A0A835LDM4_9MAGN</name>
<keyword evidence="2" id="KW-1185">Reference proteome</keyword>
<protein>
    <recommendedName>
        <fullName evidence="3">F-box protein</fullName>
    </recommendedName>
</protein>
<sequence length="194" mass="22034">NGRMLYNLCVGLDLMLDADRREFKMVLVSFCKLNDGEDVQSEVHVYTLGSDTWRKLIGVLDKCLSLVDSSWEQKSDVWVFKDYDGKMSWNKLFSMRKNMICPYSGRSVRPVRGVKNGGLVRPIQVLKNGEILLMCGLTDLVAYNTKSNQCRFLQMDDHRLDALGTYYFLAVPFVGSLISIKSIFATNCEGKCTT</sequence>
<dbReference type="AlphaFoldDB" id="A0A835LDM4"/>
<proteinExistence type="predicted"/>
<dbReference type="EMBL" id="JADFTS010000009">
    <property type="protein sequence ID" value="KAF9590710.1"/>
    <property type="molecule type" value="Genomic_DNA"/>
</dbReference>
<gene>
    <name evidence="1" type="ORF">IFM89_036834</name>
</gene>